<sequence length="573" mass="64170">MKQSILTVNALSIQYNGQENRAVQSFNLKVFKGQTVGLVGESGSGKSSIAHAIMGLLHEKAHIEGEIIFQNKSLSWDEMNDWDFIRWKRIALVFQNALNVLNPMMKVYKQVSEPIVKHLNLSRENARRKATLLLEEVGLDQMWWDAYPHQLSGGMRQKVLIAMALSCDPELLIIDEPTMSLDPEAKYQVVELLKRLQAKLQFGLIVISHEMNIIKALCSEIHVLYKGYPLEYGITEDVLEQPKHPYTKGLLGASWEMDAYKDIWGIPELIREQGATGCPFYSRCFQAQKACQSFVPQALELNQGHVTSCGRGGIVTLLNVEGLSKKYNVGKRQVLAVSNVGFEVNAGEVLTIIGPSGSGKSTLALLISGFEKSDAGRVYFEGCEINPQKAMSMENGIQLVVQDPSSAMNPDWRIEEVLFEPMRKNRTMCKHKAHKCIRKMLRNVHLPNDEIFLSSKAGTLSGGEKQRIAIARALLMSPKLLIADEFTAMLDPSSAANLVKLLKGMQNRFGFSMIYITHDLYLARKISDRTLLLQNGIVEAYGNSATLIDQKLLNLKTTQVENKMDHPKEVYAM</sequence>
<evidence type="ECO:0000256" key="4">
    <source>
        <dbReference type="ARBA" id="ARBA00022475"/>
    </source>
</evidence>
<comment type="caution">
    <text evidence="11">The sequence shown here is derived from an EMBL/GenBank/DDBJ whole genome shotgun (WGS) entry which is preliminary data.</text>
</comment>
<dbReference type="PROSITE" id="PS50893">
    <property type="entry name" value="ABC_TRANSPORTER_2"/>
    <property type="match status" value="2"/>
</dbReference>
<feature type="domain" description="ABC transporter" evidence="10">
    <location>
        <begin position="318"/>
        <end position="560"/>
    </location>
</feature>
<dbReference type="InterPro" id="IPR017871">
    <property type="entry name" value="ABC_transporter-like_CS"/>
</dbReference>
<protein>
    <submittedName>
        <fullName evidence="11">ABC transporter ATP-binding protein</fullName>
    </submittedName>
</protein>
<comment type="similarity">
    <text evidence="2">Belongs to the ABC transporter superfamily.</text>
</comment>
<evidence type="ECO:0000256" key="6">
    <source>
        <dbReference type="ARBA" id="ARBA00022741"/>
    </source>
</evidence>
<reference evidence="11 12" key="1">
    <citation type="submission" date="2020-11" db="EMBL/GenBank/DDBJ databases">
        <title>Fusibacter basophilias sp. nov.</title>
        <authorList>
            <person name="Qiu D."/>
        </authorList>
    </citation>
    <scope>NUCLEOTIDE SEQUENCE [LARGE SCALE GENOMIC DNA]</scope>
    <source>
        <strain evidence="11 12">Q10-2</strain>
    </source>
</reference>
<evidence type="ECO:0000256" key="5">
    <source>
        <dbReference type="ARBA" id="ARBA00022519"/>
    </source>
</evidence>
<dbReference type="NCBIfam" id="TIGR01727">
    <property type="entry name" value="oligo_HPY"/>
    <property type="match status" value="1"/>
</dbReference>
<dbReference type="SUPFAM" id="SSF52540">
    <property type="entry name" value="P-loop containing nucleoside triphosphate hydrolases"/>
    <property type="match status" value="2"/>
</dbReference>
<keyword evidence="3" id="KW-0813">Transport</keyword>
<dbReference type="CDD" id="cd03257">
    <property type="entry name" value="ABC_NikE_OppD_transporters"/>
    <property type="match status" value="2"/>
</dbReference>
<dbReference type="InterPro" id="IPR050388">
    <property type="entry name" value="ABC_Ni/Peptide_Import"/>
</dbReference>
<evidence type="ECO:0000259" key="10">
    <source>
        <dbReference type="PROSITE" id="PS50893"/>
    </source>
</evidence>
<dbReference type="InterPro" id="IPR003593">
    <property type="entry name" value="AAA+_ATPase"/>
</dbReference>
<evidence type="ECO:0000313" key="12">
    <source>
        <dbReference type="Proteomes" id="UP000614200"/>
    </source>
</evidence>
<keyword evidence="8" id="KW-1278">Translocase</keyword>
<evidence type="ECO:0000256" key="1">
    <source>
        <dbReference type="ARBA" id="ARBA00004202"/>
    </source>
</evidence>
<keyword evidence="7 11" id="KW-0067">ATP-binding</keyword>
<dbReference type="RefSeq" id="WP_194701257.1">
    <property type="nucleotide sequence ID" value="NZ_JADKNH010000004.1"/>
</dbReference>
<gene>
    <name evidence="11" type="ORF">ISU02_07825</name>
</gene>
<dbReference type="Pfam" id="PF08352">
    <property type="entry name" value="oligo_HPY"/>
    <property type="match status" value="1"/>
</dbReference>
<name>A0ABR9ZRG4_9FIRM</name>
<evidence type="ECO:0000256" key="7">
    <source>
        <dbReference type="ARBA" id="ARBA00022840"/>
    </source>
</evidence>
<feature type="domain" description="ABC transporter" evidence="10">
    <location>
        <begin position="8"/>
        <end position="251"/>
    </location>
</feature>
<evidence type="ECO:0000256" key="3">
    <source>
        <dbReference type="ARBA" id="ARBA00022448"/>
    </source>
</evidence>
<keyword evidence="5" id="KW-0997">Cell inner membrane</keyword>
<dbReference type="SMART" id="SM00382">
    <property type="entry name" value="AAA"/>
    <property type="match status" value="2"/>
</dbReference>
<evidence type="ECO:0000256" key="8">
    <source>
        <dbReference type="ARBA" id="ARBA00022967"/>
    </source>
</evidence>
<keyword evidence="4" id="KW-1003">Cell membrane</keyword>
<dbReference type="PANTHER" id="PTHR43297:SF14">
    <property type="entry name" value="ATPASE AAA-TYPE CORE DOMAIN-CONTAINING PROTEIN"/>
    <property type="match status" value="1"/>
</dbReference>
<organism evidence="11 12">
    <name type="scientific">Fusibacter ferrireducens</name>
    <dbReference type="NCBI Taxonomy" id="2785058"/>
    <lineage>
        <taxon>Bacteria</taxon>
        <taxon>Bacillati</taxon>
        <taxon>Bacillota</taxon>
        <taxon>Clostridia</taxon>
        <taxon>Eubacteriales</taxon>
        <taxon>Eubacteriales Family XII. Incertae Sedis</taxon>
        <taxon>Fusibacter</taxon>
    </lineage>
</organism>
<evidence type="ECO:0000256" key="2">
    <source>
        <dbReference type="ARBA" id="ARBA00005417"/>
    </source>
</evidence>
<keyword evidence="12" id="KW-1185">Reference proteome</keyword>
<dbReference type="GO" id="GO:0005524">
    <property type="term" value="F:ATP binding"/>
    <property type="evidence" value="ECO:0007669"/>
    <property type="project" value="UniProtKB-KW"/>
</dbReference>
<dbReference type="Pfam" id="PF00005">
    <property type="entry name" value="ABC_tran"/>
    <property type="match status" value="2"/>
</dbReference>
<evidence type="ECO:0000313" key="11">
    <source>
        <dbReference type="EMBL" id="MBF4693024.1"/>
    </source>
</evidence>
<dbReference type="Gene3D" id="3.40.50.300">
    <property type="entry name" value="P-loop containing nucleotide triphosphate hydrolases"/>
    <property type="match status" value="2"/>
</dbReference>
<dbReference type="PANTHER" id="PTHR43297">
    <property type="entry name" value="OLIGOPEPTIDE TRANSPORT ATP-BINDING PROTEIN APPD"/>
    <property type="match status" value="1"/>
</dbReference>
<dbReference type="InterPro" id="IPR013563">
    <property type="entry name" value="Oligopep_ABC_C"/>
</dbReference>
<evidence type="ECO:0000256" key="9">
    <source>
        <dbReference type="ARBA" id="ARBA00023136"/>
    </source>
</evidence>
<dbReference type="Proteomes" id="UP000614200">
    <property type="component" value="Unassembled WGS sequence"/>
</dbReference>
<proteinExistence type="inferred from homology"/>
<dbReference type="InterPro" id="IPR027417">
    <property type="entry name" value="P-loop_NTPase"/>
</dbReference>
<accession>A0ABR9ZRG4</accession>
<comment type="subcellular location">
    <subcellularLocation>
        <location evidence="1">Cell membrane</location>
        <topology evidence="1">Peripheral membrane protein</topology>
    </subcellularLocation>
</comment>
<keyword evidence="6" id="KW-0547">Nucleotide-binding</keyword>
<keyword evidence="9" id="KW-0472">Membrane</keyword>
<dbReference type="PROSITE" id="PS00211">
    <property type="entry name" value="ABC_TRANSPORTER_1"/>
    <property type="match status" value="2"/>
</dbReference>
<dbReference type="InterPro" id="IPR003439">
    <property type="entry name" value="ABC_transporter-like_ATP-bd"/>
</dbReference>
<dbReference type="EMBL" id="JADKNH010000004">
    <property type="protein sequence ID" value="MBF4693024.1"/>
    <property type="molecule type" value="Genomic_DNA"/>
</dbReference>